<reference evidence="2" key="1">
    <citation type="submission" date="2017-05" db="UniProtKB">
        <authorList>
            <consortium name="EnsemblMetazoa"/>
        </authorList>
    </citation>
    <scope>IDENTIFICATION</scope>
</reference>
<accession>A0A1X7V7A7</accession>
<name>A0A1X7V7A7_AMPQE</name>
<dbReference type="AlphaFoldDB" id="A0A1X7V7A7"/>
<dbReference type="EnsemblMetazoa" id="Aqu2.1.35397_001">
    <property type="protein sequence ID" value="Aqu2.1.35397_001"/>
    <property type="gene ID" value="Aqu2.1.35397"/>
</dbReference>
<dbReference type="InParanoid" id="A0A1X7V7A7"/>
<feature type="region of interest" description="Disordered" evidence="1">
    <location>
        <begin position="115"/>
        <end position="145"/>
    </location>
</feature>
<protein>
    <submittedName>
        <fullName evidence="2">Uncharacterized protein</fullName>
    </submittedName>
</protein>
<evidence type="ECO:0000313" key="2">
    <source>
        <dbReference type="EnsemblMetazoa" id="Aqu2.1.35397_001"/>
    </source>
</evidence>
<sequence length="180" mass="20060">MSMKIQEQHAANTPTNSPIRLGREALATPVKDIPCRTVAMKTPTSFLYRRFQKIGICLSHKSTIRYVDLLRKNLNEPVGIWSKEISSSVWKDNIDTSPTSELVINLLSSENLGSVNDEMSDGLSPLTKGSASDESSELPSFPEDIQSMMNTRYSEKEAEMEETSADNAAVNAFIRIYKLI</sequence>
<organism evidence="2">
    <name type="scientific">Amphimedon queenslandica</name>
    <name type="common">Sponge</name>
    <dbReference type="NCBI Taxonomy" id="400682"/>
    <lineage>
        <taxon>Eukaryota</taxon>
        <taxon>Metazoa</taxon>
        <taxon>Porifera</taxon>
        <taxon>Demospongiae</taxon>
        <taxon>Heteroscleromorpha</taxon>
        <taxon>Haplosclerida</taxon>
        <taxon>Niphatidae</taxon>
        <taxon>Amphimedon</taxon>
    </lineage>
</organism>
<proteinExistence type="predicted"/>
<evidence type="ECO:0000256" key="1">
    <source>
        <dbReference type="SAM" id="MobiDB-lite"/>
    </source>
</evidence>